<sequence length="64" mass="7373">MFGSLIIIVEVFNYYNLPLIVIKLFESSDCLPCFLSCYHHLSYTKILCTSNTNNYNTQTVITTN</sequence>
<proteinExistence type="predicted"/>
<dbReference type="Gramene" id="MELO3C029553.2.1">
    <property type="protein sequence ID" value="MELO3C029553.2.1"/>
    <property type="gene ID" value="MELO3C029553.2"/>
</dbReference>
<name>A0A9I9E6P2_CUCME</name>
<evidence type="ECO:0000313" key="1">
    <source>
        <dbReference type="EnsemblPlants" id="MELO3C029553.2.1"/>
    </source>
</evidence>
<reference evidence="1" key="1">
    <citation type="submission" date="2023-03" db="UniProtKB">
        <authorList>
            <consortium name="EnsemblPlants"/>
        </authorList>
    </citation>
    <scope>IDENTIFICATION</scope>
</reference>
<organism evidence="1">
    <name type="scientific">Cucumis melo</name>
    <name type="common">Muskmelon</name>
    <dbReference type="NCBI Taxonomy" id="3656"/>
    <lineage>
        <taxon>Eukaryota</taxon>
        <taxon>Viridiplantae</taxon>
        <taxon>Streptophyta</taxon>
        <taxon>Embryophyta</taxon>
        <taxon>Tracheophyta</taxon>
        <taxon>Spermatophyta</taxon>
        <taxon>Magnoliopsida</taxon>
        <taxon>eudicotyledons</taxon>
        <taxon>Gunneridae</taxon>
        <taxon>Pentapetalae</taxon>
        <taxon>rosids</taxon>
        <taxon>fabids</taxon>
        <taxon>Cucurbitales</taxon>
        <taxon>Cucurbitaceae</taxon>
        <taxon>Benincaseae</taxon>
        <taxon>Cucumis</taxon>
    </lineage>
</organism>
<accession>A0A9I9E6P2</accession>
<dbReference type="EnsemblPlants" id="MELO3C029553.2.1">
    <property type="protein sequence ID" value="MELO3C029553.2.1"/>
    <property type="gene ID" value="MELO3C029553.2"/>
</dbReference>
<dbReference type="AlphaFoldDB" id="A0A9I9E6P2"/>
<protein>
    <submittedName>
        <fullName evidence="1">Uncharacterized protein</fullName>
    </submittedName>
</protein>